<dbReference type="STRING" id="36849.OXPF_01040"/>
<dbReference type="OrthoDB" id="9794201at2"/>
<comment type="caution">
    <text evidence="3">The sequence shown here is derived from an EMBL/GenBank/DDBJ whole genome shotgun (WGS) entry which is preliminary data.</text>
</comment>
<evidence type="ECO:0000313" key="3">
    <source>
        <dbReference type="EMBL" id="KPU46288.1"/>
    </source>
</evidence>
<evidence type="ECO:0000259" key="2">
    <source>
        <dbReference type="PROSITE" id="PS50994"/>
    </source>
</evidence>
<dbReference type="Pfam" id="PF00665">
    <property type="entry name" value="rve"/>
    <property type="match status" value="1"/>
</dbReference>
<dbReference type="PROSITE" id="PS50994">
    <property type="entry name" value="INTEGRASE"/>
    <property type="match status" value="1"/>
</dbReference>
<sequence length="450" mass="52511">MDEKARQAIALRRFSIISPVLSGNVKNNREYFQELSKNPVDMPYLGTKVYNYKTFEGWLYDYHRYGLDGLMPGFRSDRGKSRKISSELGDKIKEYRVKNPKMPVTILYDRLISEKIINPLELSRSSVYRYIADTVLPSKEESGESLRFSYQYPGEMWQGDVMYGPYIQVGKKKQQTYLHAFIDDATRLIMYSKFFYEQNFETLRICLKEAMLKNGIPRLIYTDNGKIYRSQQLEYICAGLGCTLLHSQPYVPKGRGKIERYFNTVRMRFLSNLSPKELNSLESLNEAYEKWLDSDYQKKEHSALNGKTPHQCFIDNIDRVKLVTDRNQFNENFLLRISRKVCHDATIQVENILFETEPCLAGKRLEVRYEPEWLLDQTKNLQLYEDGKRIGEAKRIRFYDNAHVQRRFPGNRKKAAAETKDISHPSENSLATPKNTISFADLAQGGTENV</sequence>
<dbReference type="InterPro" id="IPR036397">
    <property type="entry name" value="RNaseH_sf"/>
</dbReference>
<dbReference type="EMBL" id="LKET01000010">
    <property type="protein sequence ID" value="KPU46288.1"/>
    <property type="molecule type" value="Genomic_DNA"/>
</dbReference>
<dbReference type="Gene3D" id="3.30.420.10">
    <property type="entry name" value="Ribonuclease H-like superfamily/Ribonuclease H"/>
    <property type="match status" value="1"/>
</dbReference>
<name>A0A0N8NU05_9CLOT</name>
<dbReference type="Proteomes" id="UP000050326">
    <property type="component" value="Unassembled WGS sequence"/>
</dbReference>
<dbReference type="PANTHER" id="PTHR35004">
    <property type="entry name" value="TRANSPOSASE RV3428C-RELATED"/>
    <property type="match status" value="1"/>
</dbReference>
<protein>
    <submittedName>
        <fullName evidence="3">Integrase core domain protein</fullName>
    </submittedName>
</protein>
<evidence type="ECO:0000313" key="4">
    <source>
        <dbReference type="Proteomes" id="UP000050326"/>
    </source>
</evidence>
<gene>
    <name evidence="3" type="ORF">OXPF_01040</name>
</gene>
<dbReference type="PANTHER" id="PTHR35004:SF6">
    <property type="entry name" value="TRANSPOSASE"/>
    <property type="match status" value="1"/>
</dbReference>
<dbReference type="AlphaFoldDB" id="A0A0N8NU05"/>
<dbReference type="GO" id="GO:0003676">
    <property type="term" value="F:nucleic acid binding"/>
    <property type="evidence" value="ECO:0007669"/>
    <property type="project" value="InterPro"/>
</dbReference>
<reference evidence="3 4" key="1">
    <citation type="submission" date="2015-09" db="EMBL/GenBank/DDBJ databases">
        <title>Genome sequence of Oxobacter pfennigii DSM 3222.</title>
        <authorList>
            <person name="Poehlein A."/>
            <person name="Bengelsdorf F.R."/>
            <person name="Schiel-Bengelsdorf B."/>
            <person name="Duerre P."/>
            <person name="Daniel R."/>
        </authorList>
    </citation>
    <scope>NUCLEOTIDE SEQUENCE [LARGE SCALE GENOMIC DNA]</scope>
    <source>
        <strain evidence="3 4">DSM 3222</strain>
    </source>
</reference>
<dbReference type="InterPro" id="IPR012337">
    <property type="entry name" value="RNaseH-like_sf"/>
</dbReference>
<dbReference type="SUPFAM" id="SSF46689">
    <property type="entry name" value="Homeodomain-like"/>
    <property type="match status" value="1"/>
</dbReference>
<keyword evidence="4" id="KW-1185">Reference proteome</keyword>
<feature type="compositionally biased region" description="Basic and acidic residues" evidence="1">
    <location>
        <begin position="415"/>
        <end position="424"/>
    </location>
</feature>
<dbReference type="PATRIC" id="fig|36849.3.peg.120"/>
<dbReference type="SUPFAM" id="SSF53098">
    <property type="entry name" value="Ribonuclease H-like"/>
    <property type="match status" value="1"/>
</dbReference>
<feature type="domain" description="Integrase catalytic" evidence="2">
    <location>
        <begin position="149"/>
        <end position="317"/>
    </location>
</feature>
<proteinExistence type="predicted"/>
<evidence type="ECO:0000256" key="1">
    <source>
        <dbReference type="SAM" id="MobiDB-lite"/>
    </source>
</evidence>
<organism evidence="3 4">
    <name type="scientific">Oxobacter pfennigii</name>
    <dbReference type="NCBI Taxonomy" id="36849"/>
    <lineage>
        <taxon>Bacteria</taxon>
        <taxon>Bacillati</taxon>
        <taxon>Bacillota</taxon>
        <taxon>Clostridia</taxon>
        <taxon>Eubacteriales</taxon>
        <taxon>Clostridiaceae</taxon>
        <taxon>Oxobacter</taxon>
    </lineage>
</organism>
<feature type="region of interest" description="Disordered" evidence="1">
    <location>
        <begin position="410"/>
        <end position="430"/>
    </location>
</feature>
<dbReference type="InterPro" id="IPR001584">
    <property type="entry name" value="Integrase_cat-core"/>
</dbReference>
<dbReference type="GO" id="GO:0015074">
    <property type="term" value="P:DNA integration"/>
    <property type="evidence" value="ECO:0007669"/>
    <property type="project" value="InterPro"/>
</dbReference>
<accession>A0A0N8NU05</accession>
<dbReference type="InterPro" id="IPR009057">
    <property type="entry name" value="Homeodomain-like_sf"/>
</dbReference>
<dbReference type="RefSeq" id="WP_054873268.1">
    <property type="nucleotide sequence ID" value="NZ_LKET01000010.1"/>
</dbReference>